<sequence>MIMQKTFFPPKFLNTPRNPNLPAAALSSHSLKFPSRVFTPSTQTLHHTAVPGGRTPSCFSLFKSHIVDTYMHVHLIITTSEF</sequence>
<dbReference type="EMBL" id="CM007894">
    <property type="protein sequence ID" value="OTG26078.1"/>
    <property type="molecule type" value="Genomic_DNA"/>
</dbReference>
<dbReference type="Proteomes" id="UP000215914">
    <property type="component" value="Chromosome 5"/>
</dbReference>
<dbReference type="AlphaFoldDB" id="A0A251URW9"/>
<protein>
    <submittedName>
        <fullName evidence="1">Uncharacterized protein</fullName>
    </submittedName>
</protein>
<evidence type="ECO:0000313" key="2">
    <source>
        <dbReference type="Proteomes" id="UP000215914"/>
    </source>
</evidence>
<reference evidence="2" key="1">
    <citation type="journal article" date="2017" name="Nature">
        <title>The sunflower genome provides insights into oil metabolism, flowering and Asterid evolution.</title>
        <authorList>
            <person name="Badouin H."/>
            <person name="Gouzy J."/>
            <person name="Grassa C.J."/>
            <person name="Murat F."/>
            <person name="Staton S.E."/>
            <person name="Cottret L."/>
            <person name="Lelandais-Briere C."/>
            <person name="Owens G.L."/>
            <person name="Carrere S."/>
            <person name="Mayjonade B."/>
            <person name="Legrand L."/>
            <person name="Gill N."/>
            <person name="Kane N.C."/>
            <person name="Bowers J.E."/>
            <person name="Hubner S."/>
            <person name="Bellec A."/>
            <person name="Berard A."/>
            <person name="Berges H."/>
            <person name="Blanchet N."/>
            <person name="Boniface M.C."/>
            <person name="Brunel D."/>
            <person name="Catrice O."/>
            <person name="Chaidir N."/>
            <person name="Claudel C."/>
            <person name="Donnadieu C."/>
            <person name="Faraut T."/>
            <person name="Fievet G."/>
            <person name="Helmstetter N."/>
            <person name="King M."/>
            <person name="Knapp S.J."/>
            <person name="Lai Z."/>
            <person name="Le Paslier M.C."/>
            <person name="Lippi Y."/>
            <person name="Lorenzon L."/>
            <person name="Mandel J.R."/>
            <person name="Marage G."/>
            <person name="Marchand G."/>
            <person name="Marquand E."/>
            <person name="Bret-Mestries E."/>
            <person name="Morien E."/>
            <person name="Nambeesan S."/>
            <person name="Nguyen T."/>
            <person name="Pegot-Espagnet P."/>
            <person name="Pouilly N."/>
            <person name="Raftis F."/>
            <person name="Sallet E."/>
            <person name="Schiex T."/>
            <person name="Thomas J."/>
            <person name="Vandecasteele C."/>
            <person name="Vares D."/>
            <person name="Vear F."/>
            <person name="Vautrin S."/>
            <person name="Crespi M."/>
            <person name="Mangin B."/>
            <person name="Burke J.M."/>
            <person name="Salse J."/>
            <person name="Munos S."/>
            <person name="Vincourt P."/>
            <person name="Rieseberg L.H."/>
            <person name="Langlade N.B."/>
        </authorList>
    </citation>
    <scope>NUCLEOTIDE SEQUENCE [LARGE SCALE GENOMIC DNA]</scope>
    <source>
        <strain evidence="2">cv. SF193</strain>
    </source>
</reference>
<evidence type="ECO:0000313" key="1">
    <source>
        <dbReference type="EMBL" id="OTG26078.1"/>
    </source>
</evidence>
<dbReference type="InParanoid" id="A0A251URW9"/>
<name>A0A251URW9_HELAN</name>
<organism evidence="1 2">
    <name type="scientific">Helianthus annuus</name>
    <name type="common">Common sunflower</name>
    <dbReference type="NCBI Taxonomy" id="4232"/>
    <lineage>
        <taxon>Eukaryota</taxon>
        <taxon>Viridiplantae</taxon>
        <taxon>Streptophyta</taxon>
        <taxon>Embryophyta</taxon>
        <taxon>Tracheophyta</taxon>
        <taxon>Spermatophyta</taxon>
        <taxon>Magnoliopsida</taxon>
        <taxon>eudicotyledons</taxon>
        <taxon>Gunneridae</taxon>
        <taxon>Pentapetalae</taxon>
        <taxon>asterids</taxon>
        <taxon>campanulids</taxon>
        <taxon>Asterales</taxon>
        <taxon>Asteraceae</taxon>
        <taxon>Asteroideae</taxon>
        <taxon>Heliantheae alliance</taxon>
        <taxon>Heliantheae</taxon>
        <taxon>Helianthus</taxon>
    </lineage>
</organism>
<accession>A0A251URW9</accession>
<keyword evidence="2" id="KW-1185">Reference proteome</keyword>
<proteinExistence type="predicted"/>
<gene>
    <name evidence="1" type="ORF">HannXRQ_Chr05g0154671</name>
</gene>